<sequence length="171" mass="18823">MVSPKSSEIFRTYKFPIILIVAIIIGSIVGLIMGEKAVVFKPFGDIFINLMFTIVVPLVFFTISSAVSKMVDLKRLGRIMGNILLVFMITGLIASVIMIFVVTAFPPEAFPIIATIGILVDAPATLINATGDTVVAMIITRMIEGKEKVTEIFKEYTLDNKLTMLLHKNLK</sequence>
<evidence type="ECO:0000256" key="5">
    <source>
        <dbReference type="ARBA" id="ARBA00022989"/>
    </source>
</evidence>
<comment type="caution">
    <text evidence="8">The sequence shown here is derived from an EMBL/GenBank/DDBJ whole genome shotgun (WGS) entry which is preliminary data.</text>
</comment>
<evidence type="ECO:0000256" key="7">
    <source>
        <dbReference type="SAM" id="Phobius"/>
    </source>
</evidence>
<dbReference type="InterPro" id="IPR001991">
    <property type="entry name" value="Na-dicarboxylate_symporter"/>
</dbReference>
<organism evidence="8">
    <name type="scientific">marine sediment metagenome</name>
    <dbReference type="NCBI Taxonomy" id="412755"/>
    <lineage>
        <taxon>unclassified sequences</taxon>
        <taxon>metagenomes</taxon>
        <taxon>ecological metagenomes</taxon>
    </lineage>
</organism>
<dbReference type="PANTHER" id="PTHR42865:SF7">
    <property type="entry name" value="PROTON_GLUTAMATE-ASPARTATE SYMPORTER"/>
    <property type="match status" value="1"/>
</dbReference>
<dbReference type="GO" id="GO:0015293">
    <property type="term" value="F:symporter activity"/>
    <property type="evidence" value="ECO:0007669"/>
    <property type="project" value="UniProtKB-KW"/>
</dbReference>
<keyword evidence="6 7" id="KW-0472">Membrane</keyword>
<dbReference type="SUPFAM" id="SSF118215">
    <property type="entry name" value="Proton glutamate symport protein"/>
    <property type="match status" value="1"/>
</dbReference>
<feature type="transmembrane region" description="Helical" evidence="7">
    <location>
        <begin position="12"/>
        <end position="34"/>
    </location>
</feature>
<comment type="subcellular location">
    <subcellularLocation>
        <location evidence="1">Cell membrane</location>
        <topology evidence="1">Multi-pass membrane protein</topology>
    </subcellularLocation>
</comment>
<dbReference type="GO" id="GO:0006835">
    <property type="term" value="P:dicarboxylic acid transport"/>
    <property type="evidence" value="ECO:0007669"/>
    <property type="project" value="TreeGrafter"/>
</dbReference>
<keyword evidence="2" id="KW-0813">Transport</keyword>
<dbReference type="EMBL" id="BARW01011086">
    <property type="protein sequence ID" value="GAI83979.1"/>
    <property type="molecule type" value="Genomic_DNA"/>
</dbReference>
<protein>
    <recommendedName>
        <fullName evidence="9">Amino acid transporter</fullName>
    </recommendedName>
</protein>
<evidence type="ECO:0000256" key="6">
    <source>
        <dbReference type="ARBA" id="ARBA00023136"/>
    </source>
</evidence>
<evidence type="ECO:0000256" key="3">
    <source>
        <dbReference type="ARBA" id="ARBA00022475"/>
    </source>
</evidence>
<dbReference type="GO" id="GO:0005886">
    <property type="term" value="C:plasma membrane"/>
    <property type="evidence" value="ECO:0007669"/>
    <property type="project" value="UniProtKB-SubCell"/>
</dbReference>
<dbReference type="InterPro" id="IPR036458">
    <property type="entry name" value="Na:dicarbo_symporter_sf"/>
</dbReference>
<name>X1TVE0_9ZZZZ</name>
<accession>X1TVE0</accession>
<evidence type="ECO:0000313" key="8">
    <source>
        <dbReference type="EMBL" id="GAI83979.1"/>
    </source>
</evidence>
<dbReference type="Gene3D" id="1.10.3860.10">
    <property type="entry name" value="Sodium:dicarboxylate symporter"/>
    <property type="match status" value="1"/>
</dbReference>
<feature type="transmembrane region" description="Helical" evidence="7">
    <location>
        <begin position="46"/>
        <end position="67"/>
    </location>
</feature>
<gene>
    <name evidence="8" type="ORF">S12H4_21535</name>
</gene>
<keyword evidence="3" id="KW-1003">Cell membrane</keyword>
<feature type="transmembrane region" description="Helical" evidence="7">
    <location>
        <begin position="79"/>
        <end position="106"/>
    </location>
</feature>
<reference evidence="8" key="1">
    <citation type="journal article" date="2014" name="Front. Microbiol.">
        <title>High frequency of phylogenetically diverse reductive dehalogenase-homologous genes in deep subseafloor sedimentary metagenomes.</title>
        <authorList>
            <person name="Kawai M."/>
            <person name="Futagami T."/>
            <person name="Toyoda A."/>
            <person name="Takaki Y."/>
            <person name="Nishi S."/>
            <person name="Hori S."/>
            <person name="Arai W."/>
            <person name="Tsubouchi T."/>
            <person name="Morono Y."/>
            <person name="Uchiyama I."/>
            <person name="Ito T."/>
            <person name="Fujiyama A."/>
            <person name="Inagaki F."/>
            <person name="Takami H."/>
        </authorList>
    </citation>
    <scope>NUCLEOTIDE SEQUENCE</scope>
    <source>
        <strain evidence="8">Expedition CK06-06</strain>
    </source>
</reference>
<keyword evidence="5 7" id="KW-1133">Transmembrane helix</keyword>
<evidence type="ECO:0000256" key="2">
    <source>
        <dbReference type="ARBA" id="ARBA00022448"/>
    </source>
</evidence>
<evidence type="ECO:0008006" key="9">
    <source>
        <dbReference type="Google" id="ProtNLM"/>
    </source>
</evidence>
<evidence type="ECO:0000256" key="1">
    <source>
        <dbReference type="ARBA" id="ARBA00004651"/>
    </source>
</evidence>
<dbReference type="AlphaFoldDB" id="X1TVE0"/>
<dbReference type="Pfam" id="PF00375">
    <property type="entry name" value="SDF"/>
    <property type="match status" value="1"/>
</dbReference>
<evidence type="ECO:0000256" key="4">
    <source>
        <dbReference type="ARBA" id="ARBA00022692"/>
    </source>
</evidence>
<proteinExistence type="predicted"/>
<dbReference type="PANTHER" id="PTHR42865">
    <property type="entry name" value="PROTON/GLUTAMATE-ASPARTATE SYMPORTER"/>
    <property type="match status" value="1"/>
</dbReference>
<feature type="transmembrane region" description="Helical" evidence="7">
    <location>
        <begin position="112"/>
        <end position="139"/>
    </location>
</feature>
<keyword evidence="4 7" id="KW-0812">Transmembrane</keyword>
<feature type="non-terminal residue" evidence="8">
    <location>
        <position position="171"/>
    </location>
</feature>